<dbReference type="InterPro" id="IPR014991">
    <property type="entry name" value="DUF1840"/>
</dbReference>
<evidence type="ECO:0000313" key="3">
    <source>
        <dbReference type="Proteomes" id="UP001433638"/>
    </source>
</evidence>
<accession>A0ABV1M1Z2</accession>
<comment type="caution">
    <text evidence="2">The sequence shown here is derived from an EMBL/GenBank/DDBJ whole genome shotgun (WGS) entry which is preliminary data.</text>
</comment>
<dbReference type="EMBL" id="JBEFLD010000003">
    <property type="protein sequence ID" value="MEQ6290251.1"/>
    <property type="molecule type" value="Genomic_DNA"/>
</dbReference>
<keyword evidence="3" id="KW-1185">Reference proteome</keyword>
<organism evidence="2 3">
    <name type="scientific">Vogesella oryzagri</name>
    <dbReference type="NCBI Taxonomy" id="3160864"/>
    <lineage>
        <taxon>Bacteria</taxon>
        <taxon>Pseudomonadati</taxon>
        <taxon>Pseudomonadota</taxon>
        <taxon>Betaproteobacteria</taxon>
        <taxon>Neisseriales</taxon>
        <taxon>Chromobacteriaceae</taxon>
        <taxon>Vogesella</taxon>
    </lineage>
</organism>
<dbReference type="RefSeq" id="WP_349585577.1">
    <property type="nucleotide sequence ID" value="NZ_JBEFLD010000003.1"/>
</dbReference>
<sequence length="118" mass="12933">MIFTFHSQAAGNLLMFRSDAENVLSLLGKDIRQSKGVISVDEMPAAIATLQAAIRQDQARPPAAPQPRAPQADGKDEAADQDTATEPERPVAFYQRAQPLLEMMQLSLREDKAITWGV</sequence>
<dbReference type="Pfam" id="PF08895">
    <property type="entry name" value="DUF1840"/>
    <property type="match status" value="1"/>
</dbReference>
<name>A0ABV1M1Z2_9NEIS</name>
<gene>
    <name evidence="2" type="ORF">ABNW52_06455</name>
</gene>
<feature type="region of interest" description="Disordered" evidence="1">
    <location>
        <begin position="52"/>
        <end position="91"/>
    </location>
</feature>
<feature type="compositionally biased region" description="Low complexity" evidence="1">
    <location>
        <begin position="52"/>
        <end position="61"/>
    </location>
</feature>
<protein>
    <submittedName>
        <fullName evidence="2">DUF1840 domain-containing protein</fullName>
    </submittedName>
</protein>
<evidence type="ECO:0000313" key="2">
    <source>
        <dbReference type="EMBL" id="MEQ6290251.1"/>
    </source>
</evidence>
<reference evidence="2" key="1">
    <citation type="submission" date="2024-06" db="EMBL/GenBank/DDBJ databases">
        <title>Genome sequence of Vogesella sp. MAHUQ-64.</title>
        <authorList>
            <person name="Huq M.A."/>
        </authorList>
    </citation>
    <scope>NUCLEOTIDE SEQUENCE</scope>
    <source>
        <strain evidence="2">MAHUQ-64</strain>
    </source>
</reference>
<dbReference type="Proteomes" id="UP001433638">
    <property type="component" value="Unassembled WGS sequence"/>
</dbReference>
<evidence type="ECO:0000256" key="1">
    <source>
        <dbReference type="SAM" id="MobiDB-lite"/>
    </source>
</evidence>
<proteinExistence type="predicted"/>